<accession>A0A8X6PYR1</accession>
<feature type="non-terminal residue" evidence="1">
    <location>
        <position position="1"/>
    </location>
</feature>
<name>A0A8X6PYR1_NEPPI</name>
<gene>
    <name evidence="1" type="ORF">NPIL_627781</name>
</gene>
<keyword evidence="2" id="KW-1185">Reference proteome</keyword>
<reference evidence="1" key="1">
    <citation type="submission" date="2020-08" db="EMBL/GenBank/DDBJ databases">
        <title>Multicomponent nature underlies the extraordinary mechanical properties of spider dragline silk.</title>
        <authorList>
            <person name="Kono N."/>
            <person name="Nakamura H."/>
            <person name="Mori M."/>
            <person name="Yoshida Y."/>
            <person name="Ohtoshi R."/>
            <person name="Malay A.D."/>
            <person name="Moran D.A.P."/>
            <person name="Tomita M."/>
            <person name="Numata K."/>
            <person name="Arakawa K."/>
        </authorList>
    </citation>
    <scope>NUCLEOTIDE SEQUENCE</scope>
</reference>
<dbReference type="Proteomes" id="UP000887013">
    <property type="component" value="Unassembled WGS sequence"/>
</dbReference>
<comment type="caution">
    <text evidence="1">The sequence shown here is derived from an EMBL/GenBank/DDBJ whole genome shotgun (WGS) entry which is preliminary data.</text>
</comment>
<dbReference type="EMBL" id="BMAW01074243">
    <property type="protein sequence ID" value="GFT91293.1"/>
    <property type="molecule type" value="Genomic_DNA"/>
</dbReference>
<proteinExistence type="predicted"/>
<organism evidence="1 2">
    <name type="scientific">Nephila pilipes</name>
    <name type="common">Giant wood spider</name>
    <name type="synonym">Nephila maculata</name>
    <dbReference type="NCBI Taxonomy" id="299642"/>
    <lineage>
        <taxon>Eukaryota</taxon>
        <taxon>Metazoa</taxon>
        <taxon>Ecdysozoa</taxon>
        <taxon>Arthropoda</taxon>
        <taxon>Chelicerata</taxon>
        <taxon>Arachnida</taxon>
        <taxon>Araneae</taxon>
        <taxon>Araneomorphae</taxon>
        <taxon>Entelegynae</taxon>
        <taxon>Araneoidea</taxon>
        <taxon>Nephilidae</taxon>
        <taxon>Nephila</taxon>
    </lineage>
</organism>
<evidence type="ECO:0000313" key="1">
    <source>
        <dbReference type="EMBL" id="GFT91293.1"/>
    </source>
</evidence>
<protein>
    <submittedName>
        <fullName evidence="1">Uncharacterized protein</fullName>
    </submittedName>
</protein>
<dbReference type="AlphaFoldDB" id="A0A8X6PYR1"/>
<sequence length="60" mass="7114">AIPVKFESLRHKKKLRRINLQGKFQKRRNEDYETECNGIVTYDTIDVVVDDEPQCFRGIC</sequence>
<evidence type="ECO:0000313" key="2">
    <source>
        <dbReference type="Proteomes" id="UP000887013"/>
    </source>
</evidence>